<feature type="region of interest" description="Disordered" evidence="3">
    <location>
        <begin position="1"/>
        <end position="117"/>
    </location>
</feature>
<dbReference type="EMBL" id="ML119055">
    <property type="protein sequence ID" value="ROT38559.1"/>
    <property type="molecule type" value="Genomic_DNA"/>
</dbReference>
<dbReference type="GO" id="GO:0005509">
    <property type="term" value="F:calcium ion binding"/>
    <property type="evidence" value="ECO:0007669"/>
    <property type="project" value="InterPro"/>
</dbReference>
<keyword evidence="1" id="KW-0677">Repeat</keyword>
<dbReference type="GO" id="GO:0005524">
    <property type="term" value="F:ATP binding"/>
    <property type="evidence" value="ECO:0007669"/>
    <property type="project" value="InterPro"/>
</dbReference>
<protein>
    <submittedName>
        <fullName evidence="5">EF-hand</fullName>
    </submittedName>
</protein>
<dbReference type="SUPFAM" id="SSF47473">
    <property type="entry name" value="EF-hand"/>
    <property type="match status" value="1"/>
</dbReference>
<dbReference type="Gene3D" id="1.10.238.10">
    <property type="entry name" value="EF-hand"/>
    <property type="match status" value="1"/>
</dbReference>
<evidence type="ECO:0000313" key="5">
    <source>
        <dbReference type="EMBL" id="ROT38559.1"/>
    </source>
</evidence>
<evidence type="ECO:0000259" key="4">
    <source>
        <dbReference type="PROSITE" id="PS50222"/>
    </source>
</evidence>
<organism evidence="5 6">
    <name type="scientific">Sodiomyces alkalinus (strain CBS 110278 / VKM F-3762 / F11)</name>
    <name type="common">Alkaliphilic filamentous fungus</name>
    <dbReference type="NCBI Taxonomy" id="1314773"/>
    <lineage>
        <taxon>Eukaryota</taxon>
        <taxon>Fungi</taxon>
        <taxon>Dikarya</taxon>
        <taxon>Ascomycota</taxon>
        <taxon>Pezizomycotina</taxon>
        <taxon>Sordariomycetes</taxon>
        <taxon>Hypocreomycetidae</taxon>
        <taxon>Glomerellales</taxon>
        <taxon>Plectosphaerellaceae</taxon>
        <taxon>Sodiomyces</taxon>
    </lineage>
</organism>
<dbReference type="PROSITE" id="PS00178">
    <property type="entry name" value="AA_TRNA_LIGASE_I"/>
    <property type="match status" value="1"/>
</dbReference>
<dbReference type="PROSITE" id="PS50222">
    <property type="entry name" value="EF_HAND_2"/>
    <property type="match status" value="2"/>
</dbReference>
<dbReference type="Pfam" id="PF13405">
    <property type="entry name" value="EF-hand_6"/>
    <property type="match status" value="1"/>
</dbReference>
<dbReference type="OrthoDB" id="429467at2759"/>
<evidence type="ECO:0000256" key="3">
    <source>
        <dbReference type="SAM" id="MobiDB-lite"/>
    </source>
</evidence>
<dbReference type="SMART" id="SM00054">
    <property type="entry name" value="EFh"/>
    <property type="match status" value="2"/>
</dbReference>
<feature type="domain" description="EF-hand" evidence="4">
    <location>
        <begin position="194"/>
        <end position="229"/>
    </location>
</feature>
<dbReference type="GeneID" id="39578327"/>
<name>A0A3N2PVN4_SODAK</name>
<dbReference type="Proteomes" id="UP000272025">
    <property type="component" value="Unassembled WGS sequence"/>
</dbReference>
<evidence type="ECO:0000256" key="2">
    <source>
        <dbReference type="ARBA" id="ARBA00022837"/>
    </source>
</evidence>
<sequence>MAMPAAYKPSPLGYGSPRSSPFRRPESPASPSASSPLPLRQTTPSGSPTKAAPFRASTSRFAADPVTPTKSSADDLTPKGTPRAQETPADIMLASPRAVTRASPSPSPTKPPTYGNALGQLQQTQVRTLREGFEILDRDSDGVVNREDVADMLNQLGLPADASDVSKFFPPSAPQTITMAAFLNSVASMLAALSAQSELISAFSAFDDDDSGQIDLAELRDALLHTAPESGERPLTAAEVDKVIEGFTGRRAFSRNMQQGGLGKRGEVFRYQDFVNSIMGANGNSESSSAEGSED</sequence>
<evidence type="ECO:0000313" key="6">
    <source>
        <dbReference type="Proteomes" id="UP000272025"/>
    </source>
</evidence>
<dbReference type="GO" id="GO:0006418">
    <property type="term" value="P:tRNA aminoacylation for protein translation"/>
    <property type="evidence" value="ECO:0007669"/>
    <property type="project" value="InterPro"/>
</dbReference>
<dbReference type="InterPro" id="IPR002048">
    <property type="entry name" value="EF_hand_dom"/>
</dbReference>
<keyword evidence="6" id="KW-1185">Reference proteome</keyword>
<keyword evidence="2" id="KW-0106">Calcium</keyword>
<dbReference type="GO" id="GO:0004812">
    <property type="term" value="F:aminoacyl-tRNA ligase activity"/>
    <property type="evidence" value="ECO:0007669"/>
    <property type="project" value="InterPro"/>
</dbReference>
<dbReference type="InterPro" id="IPR018247">
    <property type="entry name" value="EF_Hand_1_Ca_BS"/>
</dbReference>
<dbReference type="PANTHER" id="PTHR23049">
    <property type="entry name" value="MYOSIN REGULATORY LIGHT CHAIN 2"/>
    <property type="match status" value="1"/>
</dbReference>
<dbReference type="AlphaFoldDB" id="A0A3N2PVN4"/>
<proteinExistence type="predicted"/>
<reference evidence="5 6" key="1">
    <citation type="journal article" date="2018" name="Mol. Ecol.">
        <title>The obligate alkalophilic soda-lake fungus Sodiomyces alkalinus has shifted to a protein diet.</title>
        <authorList>
            <person name="Grum-Grzhimaylo A.A."/>
            <person name="Falkoski D.L."/>
            <person name="van den Heuvel J."/>
            <person name="Valero-Jimenez C.A."/>
            <person name="Min B."/>
            <person name="Choi I.G."/>
            <person name="Lipzen A."/>
            <person name="Daum C.G."/>
            <person name="Aanen D.K."/>
            <person name="Tsang A."/>
            <person name="Henrissat B."/>
            <person name="Bilanenko E.N."/>
            <person name="de Vries R.P."/>
            <person name="van Kan J.A.L."/>
            <person name="Grigoriev I.V."/>
            <person name="Debets A.J.M."/>
        </authorList>
    </citation>
    <scope>NUCLEOTIDE SEQUENCE [LARGE SCALE GENOMIC DNA]</scope>
    <source>
        <strain evidence="5 6">F11</strain>
    </source>
</reference>
<accession>A0A3N2PVN4</accession>
<dbReference type="InterPro" id="IPR050403">
    <property type="entry name" value="Myosin_RLC"/>
</dbReference>
<evidence type="ECO:0000256" key="1">
    <source>
        <dbReference type="ARBA" id="ARBA00022737"/>
    </source>
</evidence>
<gene>
    <name evidence="5" type="ORF">SODALDRAFT_324020</name>
</gene>
<dbReference type="InterPro" id="IPR001412">
    <property type="entry name" value="aa-tRNA-synth_I_CS"/>
</dbReference>
<feature type="compositionally biased region" description="Low complexity" evidence="3">
    <location>
        <begin position="16"/>
        <end position="40"/>
    </location>
</feature>
<dbReference type="InterPro" id="IPR011992">
    <property type="entry name" value="EF-hand-dom_pair"/>
</dbReference>
<feature type="domain" description="EF-hand" evidence="4">
    <location>
        <begin position="124"/>
        <end position="159"/>
    </location>
</feature>
<dbReference type="STRING" id="1314773.A0A3N2PVN4"/>
<dbReference type="PROSITE" id="PS00018">
    <property type="entry name" value="EF_HAND_1"/>
    <property type="match status" value="2"/>
</dbReference>
<dbReference type="RefSeq" id="XP_028466365.1">
    <property type="nucleotide sequence ID" value="XM_028609849.1"/>
</dbReference>